<feature type="compositionally biased region" description="Polar residues" evidence="4">
    <location>
        <begin position="462"/>
        <end position="473"/>
    </location>
</feature>
<feature type="transmembrane region" description="Helical" evidence="5">
    <location>
        <begin position="22"/>
        <end position="47"/>
    </location>
</feature>
<dbReference type="Gene3D" id="1.20.1640.10">
    <property type="entry name" value="Multidrug efflux transporter AcrB transmembrane domain"/>
    <property type="match status" value="2"/>
</dbReference>
<dbReference type="Pfam" id="PF01764">
    <property type="entry name" value="Lipase_3"/>
    <property type="match status" value="1"/>
</dbReference>
<dbReference type="PROSITE" id="PS50088">
    <property type="entry name" value="ANK_REPEAT"/>
    <property type="match status" value="1"/>
</dbReference>
<evidence type="ECO:0000313" key="7">
    <source>
        <dbReference type="EMBL" id="OLP86866.1"/>
    </source>
</evidence>
<dbReference type="InterPro" id="IPR000731">
    <property type="entry name" value="SSD"/>
</dbReference>
<dbReference type="Proteomes" id="UP000186817">
    <property type="component" value="Unassembled WGS sequence"/>
</dbReference>
<feature type="transmembrane region" description="Helical" evidence="5">
    <location>
        <begin position="1134"/>
        <end position="1157"/>
    </location>
</feature>
<dbReference type="GO" id="GO:0006629">
    <property type="term" value="P:lipid metabolic process"/>
    <property type="evidence" value="ECO:0007669"/>
    <property type="project" value="InterPro"/>
</dbReference>
<feature type="transmembrane region" description="Helical" evidence="5">
    <location>
        <begin position="1677"/>
        <end position="1695"/>
    </location>
</feature>
<dbReference type="PANTHER" id="PTHR10796:SF92">
    <property type="entry name" value="PATCHED-RELATED, ISOFORM A"/>
    <property type="match status" value="1"/>
</dbReference>
<sequence length="2408" mass="264948">MAEKIEQWVVCFEQITFVHGSLAFRAGATVEFLLQIAWLWAAAGLRCEEGTRVPRWRRWSYFLLTALWMLTWWGPTDELTLPRASDHAIVFAGYSSRLILFFYCITRACRKCTRHCHCFCGCCALCRDDWRCLENLPCTPGRARLRYLLYYLLTRPPFLIIMNLPIGYPLAFLASFALVLRCGLVLLVAIALRPAPAAKEHDVEIETRGKFDILLALRLCDFSMETYLGCPFPAVVYVTACGHARLNGEYRQEGRDKDDHPEYVQTSGEARLQFCDGAWEVTWTPRNASDPDLKLRAYAEDAARSPDQVASLWFEVHGEEHIANTNMCVELGDELHRNVWFTTSGSCDQLDVQWLIAEHRGCLAEEAAEAQGPLDEEAPASPADPSASTAAERPDEVALVVAFRGTNSVTNVATDVRISLMPLAEESKTGPFGSAHGQQPVCFDLKDKVKARLSSQEEMHARSTNPFSPTHAQAQARAPLRSGRQDSRASDSADEQDADSDSWLSGCCRVVAGCCSRVFFPFLPSDFEDDDEELSLEALDKVRVHKGFAEAYGAVRTDVLAQLKERLRYWHEKEVPVRVYATGHSLGGAIANLFALDLSAAPQHDSARRFPFRDPVEVYTFGSPRAGNASFRSLYNSLVPQTFRIVGSRDIVPTLPPSIAYRQLGREVWVDDAGELTFVMSWAMRHILPARDSIWYHPLVSYYALLNRSYLRKAGQMFPSAFRGESIVREALEGKLFRKSRSADKTPRISGCTSHKRYATSSTLAVGLQKMDKEPIDLRDRAETAAHGLGRLAKACAGSPWRCILLTILGCLLCAVGVLRFTAVSEARELWVDQGSKAMKDLEWTEQYFASRGRMNRVLVTSKDGGNILRLETMAEIFRLADDVKALSDVDGTSFADLCLRVTSGCLNPGVRRYFGTGTTADFNQTVTTQADILVAVNKANFPDGAPAFADDSLGGIERDGNGSITSATAARVDFILSADSEDAMTKWEQALVEHFTKDQLSNQGYEHVDAFVQAQRSQDDELNRTVRADIPLFAVAFVLMATFCSVFLGKTASWTQSRRLLGAVEFYLVLFGCIAGYGTSMLIGIPFTVLQQILPFILVGIGIDDAFVISGAFDAIDPSLSIPDRIEKAMQRVGVSITLTKVTSISSFLLGATGIFPSVQYFCVYAAISCFYIWLLHCTTFCALLALDARRAEADPPRLDPCFCVTAGPSCMPSKTNSQGTSILETALVAMIKFLTSHPAISFTTIILFLVVAGVSAWQVSLGLSTDFDIMDLSPDQSFLRDFYNMENLHFGGLSTGGLALPTAFYVADKDFSSLAVQRHLEEAGAGLMTLSNINSVRGLQSWHTIFTVWAVQNKGVLASLPDSAFTAVETNRSGCEAGLPSGVTTCTSHLVTGSSFLTALQEFLATPRGRAFEDDVVIQNGQIKVIRLRANHIDTFNSKQQIALLEEMEAFTEQWQSALPGSFMSSQVYIFFDQYRIIVQQMTISIGLCLGAVLLISALVLAHPLSVLVVLLVLALVFMDLMGNIVLWSLALNSISMINLIMAVGLVVDYSMHMAHSFGLQDGSLPGPKRAELAMKEMGQPIFLGVSTTFLAILPLAFSSSQAFRVFFQMFFGIVVAGGSHGLIFLPVCMSVLSPKNKTTGVLEMSNLDVEATGDKLGKGPFGCFDCIAGQRLHVWCPMAVLICLSVVCIGMFEAMRLSTHVLSSPCTIVRTEMTDVGTCTLCDNLVPSTCQIHPITTARLFVTFKHRHLGENITGLLAFAASVGRGVGDAKAPLPVTLERVRVSPCMASNLLSSMGLMSFPYCGPTAEPCPTGAVDAKDLAKSKTVPRSDKESEPFSCLPSVSAAAAAMAVEEVHLSSLSCAEPLSPEAVDRGRESTTCTQISAAHSAACRVDAMEPEHEELFLDDDAESPKSPSATLAQFLNSAWRSVKEMPSGYGSGLTLPPTTTISHGLQAGFLEEPCVPAEVEVGAEEMHPAEDLVDEAVLVTENDVIAQAPSFGLGQSSMPRAQDLDGFGFGVASAVQAHVEDIVVDDALAVDEEPDIEDQFTALALATEHLQSIESELQAHRDLVAREAEARRRLEDALAAERRRAEVEAQGRRRLEQEIEAEKQRLEDERRRRQEEADMAIRREEERRLEEELLAARRRAEEEARLAEERVEEQRRQAEKRRQLQEMEQKARASAAEAKRERELREKAKAFLAAEGYRHVRAAHKWSPVASYPLHRAVQCNDPEMVRLLLWMGADATKCNTFGQTPMGLAKWLNRRESHAEVVAVLQAQQAQYCKNRMSEDPCLPQLGFLDQFALDLKSQRARQPPGGPIPCTTADVLSHLQEQMEHADKATCFYSSRDERGEDVWLSIPSPGLVDHAWFQSHLEYPVLMALGSLVLLTLLLGCLAVEGAELYFSGIV</sequence>
<feature type="transmembrane region" description="Helical" evidence="5">
    <location>
        <begin position="87"/>
        <end position="105"/>
    </location>
</feature>
<keyword evidence="2" id="KW-0040">ANK repeat</keyword>
<dbReference type="SUPFAM" id="SSF48403">
    <property type="entry name" value="Ankyrin repeat"/>
    <property type="match status" value="1"/>
</dbReference>
<keyword evidence="5" id="KW-0472">Membrane</keyword>
<evidence type="ECO:0000313" key="8">
    <source>
        <dbReference type="Proteomes" id="UP000186817"/>
    </source>
</evidence>
<feature type="coiled-coil region" evidence="3">
    <location>
        <begin position="2060"/>
        <end position="2194"/>
    </location>
</feature>
<dbReference type="SUPFAM" id="SSF53474">
    <property type="entry name" value="alpha/beta-Hydrolases"/>
    <property type="match status" value="1"/>
</dbReference>
<feature type="transmembrane region" description="Helical" evidence="5">
    <location>
        <begin position="1031"/>
        <end position="1049"/>
    </location>
</feature>
<feature type="domain" description="SSD" evidence="6">
    <location>
        <begin position="1030"/>
        <end position="1188"/>
    </location>
</feature>
<dbReference type="InterPro" id="IPR002921">
    <property type="entry name" value="Fungal_lipase-type"/>
</dbReference>
<dbReference type="InterPro" id="IPR036770">
    <property type="entry name" value="Ankyrin_rpt-contain_sf"/>
</dbReference>
<name>A0A1Q9CVB5_SYMMI</name>
<evidence type="ECO:0000256" key="3">
    <source>
        <dbReference type="SAM" id="Coils"/>
    </source>
</evidence>
<dbReference type="Gene3D" id="1.25.40.20">
    <property type="entry name" value="Ankyrin repeat-containing domain"/>
    <property type="match status" value="1"/>
</dbReference>
<feature type="transmembrane region" description="Helical" evidence="5">
    <location>
        <begin position="59"/>
        <end position="75"/>
    </location>
</feature>
<proteinExistence type="inferred from homology"/>
<comment type="caution">
    <text evidence="7">The sequence shown here is derived from an EMBL/GenBank/DDBJ whole genome shotgun (WGS) entry which is preliminary data.</text>
</comment>
<evidence type="ECO:0000256" key="5">
    <source>
        <dbReference type="SAM" id="Phobius"/>
    </source>
</evidence>
<dbReference type="InterPro" id="IPR029058">
    <property type="entry name" value="AB_hydrolase_fold"/>
</dbReference>
<dbReference type="EMBL" id="LSRX01000896">
    <property type="protein sequence ID" value="OLP86866.1"/>
    <property type="molecule type" value="Genomic_DNA"/>
</dbReference>
<dbReference type="Gene3D" id="3.40.50.1820">
    <property type="entry name" value="alpha/beta hydrolase"/>
    <property type="match status" value="1"/>
</dbReference>
<keyword evidence="5" id="KW-0812">Transmembrane</keyword>
<protein>
    <submittedName>
        <fullName evidence="7">Niemann-Pick C1 protein</fullName>
    </submittedName>
</protein>
<evidence type="ECO:0000259" key="6">
    <source>
        <dbReference type="PROSITE" id="PS50156"/>
    </source>
</evidence>
<dbReference type="OrthoDB" id="6510177at2759"/>
<dbReference type="CDD" id="cd00519">
    <property type="entry name" value="Lipase_3"/>
    <property type="match status" value="1"/>
</dbReference>
<feature type="transmembrane region" description="Helical" evidence="5">
    <location>
        <begin position="1290"/>
        <end position="1309"/>
    </location>
</feature>
<feature type="region of interest" description="Disordered" evidence="4">
    <location>
        <begin position="453"/>
        <end position="501"/>
    </location>
</feature>
<gene>
    <name evidence="7" type="primary">NPC1</name>
    <name evidence="7" type="ORF">AK812_SmicGene31993</name>
</gene>
<feature type="region of interest" description="Disordered" evidence="4">
    <location>
        <begin position="367"/>
        <end position="392"/>
    </location>
</feature>
<feature type="transmembrane region" description="Helical" evidence="5">
    <location>
        <begin position="1527"/>
        <end position="1550"/>
    </location>
</feature>
<dbReference type="GO" id="GO:0016020">
    <property type="term" value="C:membrane"/>
    <property type="evidence" value="ECO:0007669"/>
    <property type="project" value="TreeGrafter"/>
</dbReference>
<comment type="similarity">
    <text evidence="1">Belongs to the patched family.</text>
</comment>
<feature type="transmembrane region" description="Helical" evidence="5">
    <location>
        <begin position="1608"/>
        <end position="1630"/>
    </location>
</feature>
<dbReference type="InterPro" id="IPR051697">
    <property type="entry name" value="Patched_domain-protein"/>
</dbReference>
<feature type="transmembrane region" description="Helical" evidence="5">
    <location>
        <begin position="1241"/>
        <end position="1262"/>
    </location>
</feature>
<organism evidence="7 8">
    <name type="scientific">Symbiodinium microadriaticum</name>
    <name type="common">Dinoflagellate</name>
    <name type="synonym">Zooxanthella microadriatica</name>
    <dbReference type="NCBI Taxonomy" id="2951"/>
    <lineage>
        <taxon>Eukaryota</taxon>
        <taxon>Sar</taxon>
        <taxon>Alveolata</taxon>
        <taxon>Dinophyceae</taxon>
        <taxon>Suessiales</taxon>
        <taxon>Symbiodiniaceae</taxon>
        <taxon>Symbiodinium</taxon>
    </lineage>
</organism>
<feature type="transmembrane region" description="Helical" evidence="5">
    <location>
        <begin position="1163"/>
        <end position="1188"/>
    </location>
</feature>
<reference evidence="7 8" key="1">
    <citation type="submission" date="2016-02" db="EMBL/GenBank/DDBJ databases">
        <title>Genome analysis of coral dinoflagellate symbionts highlights evolutionary adaptations to a symbiotic lifestyle.</title>
        <authorList>
            <person name="Aranda M."/>
            <person name="Li Y."/>
            <person name="Liew Y.J."/>
            <person name="Baumgarten S."/>
            <person name="Simakov O."/>
            <person name="Wilson M."/>
            <person name="Piel J."/>
            <person name="Ashoor H."/>
            <person name="Bougouffa S."/>
            <person name="Bajic V.B."/>
            <person name="Ryu T."/>
            <person name="Ravasi T."/>
            <person name="Bayer T."/>
            <person name="Micklem G."/>
            <person name="Kim H."/>
            <person name="Bhak J."/>
            <person name="Lajeunesse T.C."/>
            <person name="Voolstra C.R."/>
        </authorList>
    </citation>
    <scope>NUCLEOTIDE SEQUENCE [LARGE SCALE GENOMIC DNA]</scope>
    <source>
        <strain evidence="7 8">CCMP2467</strain>
    </source>
</reference>
<feature type="compositionally biased region" description="Low complexity" evidence="4">
    <location>
        <begin position="379"/>
        <end position="391"/>
    </location>
</feature>
<dbReference type="InterPro" id="IPR053958">
    <property type="entry name" value="HMGCR/SNAP/NPC1-like_SSD"/>
</dbReference>
<evidence type="ECO:0000256" key="1">
    <source>
        <dbReference type="ARBA" id="ARBA00005585"/>
    </source>
</evidence>
<evidence type="ECO:0000256" key="4">
    <source>
        <dbReference type="SAM" id="MobiDB-lite"/>
    </source>
</evidence>
<dbReference type="InterPro" id="IPR002110">
    <property type="entry name" value="Ankyrin_rpt"/>
</dbReference>
<dbReference type="Pfam" id="PF12349">
    <property type="entry name" value="Sterol-sensing"/>
    <property type="match status" value="1"/>
</dbReference>
<keyword evidence="3" id="KW-0175">Coiled coil</keyword>
<dbReference type="PROSITE" id="PS50156">
    <property type="entry name" value="SSD"/>
    <property type="match status" value="1"/>
</dbReference>
<dbReference type="PANTHER" id="PTHR10796">
    <property type="entry name" value="PATCHED-RELATED"/>
    <property type="match status" value="1"/>
</dbReference>
<evidence type="ECO:0000256" key="2">
    <source>
        <dbReference type="PROSITE-ProRule" id="PRU00023"/>
    </source>
</evidence>
<feature type="transmembrane region" description="Helical" evidence="5">
    <location>
        <begin position="1094"/>
        <end position="1114"/>
    </location>
</feature>
<feature type="transmembrane region" description="Helical" evidence="5">
    <location>
        <begin position="1061"/>
        <end position="1088"/>
    </location>
</feature>
<dbReference type="PROSITE" id="PS50297">
    <property type="entry name" value="ANK_REP_REGION"/>
    <property type="match status" value="1"/>
</dbReference>
<feature type="transmembrane region" description="Helical" evidence="5">
    <location>
        <begin position="1488"/>
        <end position="1521"/>
    </location>
</feature>
<dbReference type="SUPFAM" id="SSF82866">
    <property type="entry name" value="Multidrug efflux transporter AcrB transmembrane domain"/>
    <property type="match status" value="2"/>
</dbReference>
<accession>A0A1Q9CVB5</accession>
<keyword evidence="8" id="KW-1185">Reference proteome</keyword>
<feature type="repeat" description="ANK" evidence="2">
    <location>
        <begin position="2219"/>
        <end position="2251"/>
    </location>
</feature>
<feature type="transmembrane region" description="Helical" evidence="5">
    <location>
        <begin position="1584"/>
        <end position="1602"/>
    </location>
</feature>
<keyword evidence="5" id="KW-1133">Transmembrane helix</keyword>